<dbReference type="GO" id="GO:0005737">
    <property type="term" value="C:cytoplasm"/>
    <property type="evidence" value="ECO:0007669"/>
    <property type="project" value="TreeGrafter"/>
</dbReference>
<evidence type="ECO:0000313" key="3">
    <source>
        <dbReference type="EMBL" id="KAF6141285.1"/>
    </source>
</evidence>
<evidence type="ECO:0000259" key="2">
    <source>
        <dbReference type="Pfam" id="PF00407"/>
    </source>
</evidence>
<dbReference type="GO" id="GO:0004864">
    <property type="term" value="F:protein phosphatase inhibitor activity"/>
    <property type="evidence" value="ECO:0007669"/>
    <property type="project" value="InterPro"/>
</dbReference>
<dbReference type="GO" id="GO:0010427">
    <property type="term" value="F:abscisic acid binding"/>
    <property type="evidence" value="ECO:0007669"/>
    <property type="project" value="InterPro"/>
</dbReference>
<dbReference type="SUPFAM" id="SSF55961">
    <property type="entry name" value="Bet v1-like"/>
    <property type="match status" value="1"/>
</dbReference>
<sequence length="127" mass="14267">MQSRALKNSKETEVLELLYKSTLQLVLKYKKHRTDEIDIENHFCKHTLIEGDVLADKLDSIVFEAKFEASSDGGCIAKITSHNHCKGDVEIKEEEIKGGKEKAAEMCTKLLKPTSSRTLNSMLSVMP</sequence>
<name>A0A7J7LF81_9MAGN</name>
<dbReference type="CDD" id="cd07816">
    <property type="entry name" value="Bet_v1-like"/>
    <property type="match status" value="1"/>
</dbReference>
<comment type="similarity">
    <text evidence="1">Belongs to the BetVI family.</text>
</comment>
<dbReference type="AlphaFoldDB" id="A0A7J7LF81"/>
<dbReference type="GO" id="GO:0009738">
    <property type="term" value="P:abscisic acid-activated signaling pathway"/>
    <property type="evidence" value="ECO:0007669"/>
    <property type="project" value="InterPro"/>
</dbReference>
<dbReference type="InterPro" id="IPR000916">
    <property type="entry name" value="Bet_v_I/MLP"/>
</dbReference>
<dbReference type="Gene3D" id="3.30.530.20">
    <property type="match status" value="1"/>
</dbReference>
<accession>A0A7J7LF81</accession>
<evidence type="ECO:0000256" key="1">
    <source>
        <dbReference type="ARBA" id="ARBA00009744"/>
    </source>
</evidence>
<dbReference type="InterPro" id="IPR024949">
    <property type="entry name" value="Bet_v_I_allergen"/>
</dbReference>
<dbReference type="OrthoDB" id="877951at2759"/>
<dbReference type="EMBL" id="JACGCM010002329">
    <property type="protein sequence ID" value="KAF6141285.1"/>
    <property type="molecule type" value="Genomic_DNA"/>
</dbReference>
<dbReference type="FunFam" id="3.30.530.20:FF:000007">
    <property type="entry name" value="Major pollen allergen Bet v 1-A"/>
    <property type="match status" value="1"/>
</dbReference>
<keyword evidence="4" id="KW-1185">Reference proteome</keyword>
<dbReference type="PANTHER" id="PTHR31213">
    <property type="entry name" value="OS08G0374000 PROTEIN-RELATED"/>
    <property type="match status" value="1"/>
</dbReference>
<feature type="domain" description="Bet v I/Major latex protein" evidence="2">
    <location>
        <begin position="28"/>
        <end position="112"/>
    </location>
</feature>
<dbReference type="GO" id="GO:0005634">
    <property type="term" value="C:nucleus"/>
    <property type="evidence" value="ECO:0007669"/>
    <property type="project" value="TreeGrafter"/>
</dbReference>
<dbReference type="InterPro" id="IPR023393">
    <property type="entry name" value="START-like_dom_sf"/>
</dbReference>
<gene>
    <name evidence="3" type="ORF">GIB67_024369</name>
</gene>
<dbReference type="PRINTS" id="PR00634">
    <property type="entry name" value="BETALLERGEN"/>
</dbReference>
<dbReference type="Pfam" id="PF00407">
    <property type="entry name" value="Bet_v_1"/>
    <property type="match status" value="1"/>
</dbReference>
<reference evidence="3 4" key="1">
    <citation type="journal article" date="2020" name="IScience">
        <title>Genome Sequencing of the Endangered Kingdonia uniflora (Circaeasteraceae, Ranunculales) Reveals Potential Mechanisms of Evolutionary Specialization.</title>
        <authorList>
            <person name="Sun Y."/>
            <person name="Deng T."/>
            <person name="Zhang A."/>
            <person name="Moore M.J."/>
            <person name="Landis J.B."/>
            <person name="Lin N."/>
            <person name="Zhang H."/>
            <person name="Zhang X."/>
            <person name="Huang J."/>
            <person name="Zhang X."/>
            <person name="Sun H."/>
            <person name="Wang H."/>
        </authorList>
    </citation>
    <scope>NUCLEOTIDE SEQUENCE [LARGE SCALE GENOMIC DNA]</scope>
    <source>
        <strain evidence="3">TB1705</strain>
        <tissue evidence="3">Leaf</tissue>
    </source>
</reference>
<comment type="caution">
    <text evidence="3">The sequence shown here is derived from an EMBL/GenBank/DDBJ whole genome shotgun (WGS) entry which is preliminary data.</text>
</comment>
<protein>
    <recommendedName>
        <fullName evidence="2">Bet v I/Major latex protein domain-containing protein</fullName>
    </recommendedName>
</protein>
<dbReference type="InterPro" id="IPR050279">
    <property type="entry name" value="Plant_def-hormone_signal"/>
</dbReference>
<evidence type="ECO:0000313" key="4">
    <source>
        <dbReference type="Proteomes" id="UP000541444"/>
    </source>
</evidence>
<dbReference type="PANTHER" id="PTHR31213:SF192">
    <property type="entry name" value="MAJOR ALLERGEN PRU AR 1-LIKE"/>
    <property type="match status" value="1"/>
</dbReference>
<proteinExistence type="inferred from homology"/>
<organism evidence="3 4">
    <name type="scientific">Kingdonia uniflora</name>
    <dbReference type="NCBI Taxonomy" id="39325"/>
    <lineage>
        <taxon>Eukaryota</taxon>
        <taxon>Viridiplantae</taxon>
        <taxon>Streptophyta</taxon>
        <taxon>Embryophyta</taxon>
        <taxon>Tracheophyta</taxon>
        <taxon>Spermatophyta</taxon>
        <taxon>Magnoliopsida</taxon>
        <taxon>Ranunculales</taxon>
        <taxon>Circaeasteraceae</taxon>
        <taxon>Kingdonia</taxon>
    </lineage>
</organism>
<dbReference type="GO" id="GO:0006952">
    <property type="term" value="P:defense response"/>
    <property type="evidence" value="ECO:0007669"/>
    <property type="project" value="InterPro"/>
</dbReference>
<dbReference type="Proteomes" id="UP000541444">
    <property type="component" value="Unassembled WGS sequence"/>
</dbReference>
<dbReference type="GO" id="GO:0038023">
    <property type="term" value="F:signaling receptor activity"/>
    <property type="evidence" value="ECO:0007669"/>
    <property type="project" value="InterPro"/>
</dbReference>